<evidence type="ECO:0000256" key="1">
    <source>
        <dbReference type="ARBA" id="ARBA00010928"/>
    </source>
</evidence>
<dbReference type="OrthoDB" id="9802794at2"/>
<dbReference type="Pfam" id="PF22725">
    <property type="entry name" value="GFO_IDH_MocA_C3"/>
    <property type="match status" value="1"/>
</dbReference>
<dbReference type="EMBL" id="SMAA01000023">
    <property type="protein sequence ID" value="TCS76220.1"/>
    <property type="molecule type" value="Genomic_DNA"/>
</dbReference>
<sequence length="329" mass="36849">MKNVNWSILGTGVVANEMAVALKNAGRKVYAVGNRTHAKAVAFAEKYGIEKVYADYHDMFHDDNVDVIYITTPHNTHINFLREALAAGKHVLCEKSITLNSAELREAVTLAKQNNVLLGEAMTIYHMPLYKKLTQMYQAGKFGKVNLLQLNFGSFKKYDMANRFFNKNLAGGAMLDIGVYALSLARIFWTSKPENILSQVTYAPTGVDEKAGLLMTNKEGEITNISLSLHSKQPKRAVISCEKCYIEIMEYPRACEAVIVNAASGEKTVLKEGEICRALQYEMEDMESAIAGDIKVLHLTDTIDVMEIMSKIRNEWQLYYPEEADKGIL</sequence>
<keyword evidence="6" id="KW-1185">Reference proteome</keyword>
<name>A0A4R3K277_9FIRM</name>
<dbReference type="InterPro" id="IPR000683">
    <property type="entry name" value="Gfo/Idh/MocA-like_OxRdtase_N"/>
</dbReference>
<keyword evidence="2" id="KW-0560">Oxidoreductase</keyword>
<dbReference type="GO" id="GO:0000166">
    <property type="term" value="F:nucleotide binding"/>
    <property type="evidence" value="ECO:0007669"/>
    <property type="project" value="InterPro"/>
</dbReference>
<feature type="domain" description="GFO/IDH/MocA-like oxidoreductase" evidence="4">
    <location>
        <begin position="130"/>
        <end position="246"/>
    </location>
</feature>
<dbReference type="SUPFAM" id="SSF51735">
    <property type="entry name" value="NAD(P)-binding Rossmann-fold domains"/>
    <property type="match status" value="1"/>
</dbReference>
<dbReference type="RefSeq" id="WP_132551399.1">
    <property type="nucleotide sequence ID" value="NZ_SMAA01000023.1"/>
</dbReference>
<dbReference type="AlphaFoldDB" id="A0A4R3K277"/>
<feature type="domain" description="Gfo/Idh/MocA-like oxidoreductase N-terminal" evidence="3">
    <location>
        <begin position="5"/>
        <end position="119"/>
    </location>
</feature>
<evidence type="ECO:0000259" key="4">
    <source>
        <dbReference type="Pfam" id="PF22725"/>
    </source>
</evidence>
<dbReference type="Gene3D" id="3.30.360.10">
    <property type="entry name" value="Dihydrodipicolinate Reductase, domain 2"/>
    <property type="match status" value="1"/>
</dbReference>
<evidence type="ECO:0000313" key="5">
    <source>
        <dbReference type="EMBL" id="TCS76220.1"/>
    </source>
</evidence>
<comment type="similarity">
    <text evidence="1">Belongs to the Gfo/Idh/MocA family.</text>
</comment>
<dbReference type="InterPro" id="IPR036291">
    <property type="entry name" value="NAD(P)-bd_dom_sf"/>
</dbReference>
<proteinExistence type="inferred from homology"/>
<dbReference type="SUPFAM" id="SSF55347">
    <property type="entry name" value="Glyceraldehyde-3-phosphate dehydrogenase-like, C-terminal domain"/>
    <property type="match status" value="1"/>
</dbReference>
<protein>
    <submittedName>
        <fullName evidence="5">Putative dehydrogenase</fullName>
    </submittedName>
</protein>
<accession>A0A4R3K277</accession>
<evidence type="ECO:0000259" key="3">
    <source>
        <dbReference type="Pfam" id="PF01408"/>
    </source>
</evidence>
<gene>
    <name evidence="5" type="ORF">EDC37_1232</name>
</gene>
<dbReference type="PANTHER" id="PTHR22604:SF105">
    <property type="entry name" value="TRANS-1,2-DIHYDROBENZENE-1,2-DIOL DEHYDROGENASE"/>
    <property type="match status" value="1"/>
</dbReference>
<dbReference type="InterPro" id="IPR050984">
    <property type="entry name" value="Gfo/Idh/MocA_domain"/>
</dbReference>
<dbReference type="InterPro" id="IPR055170">
    <property type="entry name" value="GFO_IDH_MocA-like_dom"/>
</dbReference>
<dbReference type="Proteomes" id="UP000295188">
    <property type="component" value="Unassembled WGS sequence"/>
</dbReference>
<dbReference type="Gene3D" id="3.40.50.720">
    <property type="entry name" value="NAD(P)-binding Rossmann-like Domain"/>
    <property type="match status" value="1"/>
</dbReference>
<comment type="caution">
    <text evidence="5">The sequence shown here is derived from an EMBL/GenBank/DDBJ whole genome shotgun (WGS) entry which is preliminary data.</text>
</comment>
<dbReference type="Pfam" id="PF01408">
    <property type="entry name" value="GFO_IDH_MocA"/>
    <property type="match status" value="1"/>
</dbReference>
<dbReference type="PANTHER" id="PTHR22604">
    <property type="entry name" value="OXIDOREDUCTASES"/>
    <property type="match status" value="1"/>
</dbReference>
<organism evidence="5 6">
    <name type="scientific">Pectinatus cerevisiiphilus</name>
    <dbReference type="NCBI Taxonomy" id="86956"/>
    <lineage>
        <taxon>Bacteria</taxon>
        <taxon>Bacillati</taxon>
        <taxon>Bacillota</taxon>
        <taxon>Negativicutes</taxon>
        <taxon>Selenomonadales</taxon>
        <taxon>Selenomonadaceae</taxon>
        <taxon>Pectinatus</taxon>
    </lineage>
</organism>
<dbReference type="GO" id="GO:0016491">
    <property type="term" value="F:oxidoreductase activity"/>
    <property type="evidence" value="ECO:0007669"/>
    <property type="project" value="UniProtKB-KW"/>
</dbReference>
<reference evidence="5 6" key="1">
    <citation type="submission" date="2019-03" db="EMBL/GenBank/DDBJ databases">
        <title>Genomic Encyclopedia of Type Strains, Phase IV (KMG-IV): sequencing the most valuable type-strain genomes for metagenomic binning, comparative biology and taxonomic classification.</title>
        <authorList>
            <person name="Goeker M."/>
        </authorList>
    </citation>
    <scope>NUCLEOTIDE SEQUENCE [LARGE SCALE GENOMIC DNA]</scope>
    <source>
        <strain evidence="5 6">DSM 20467</strain>
    </source>
</reference>
<evidence type="ECO:0000313" key="6">
    <source>
        <dbReference type="Proteomes" id="UP000295188"/>
    </source>
</evidence>
<evidence type="ECO:0000256" key="2">
    <source>
        <dbReference type="ARBA" id="ARBA00023002"/>
    </source>
</evidence>